<evidence type="ECO:0000313" key="2">
    <source>
        <dbReference type="EMBL" id="KAK6974281.1"/>
    </source>
</evidence>
<proteinExistence type="predicted"/>
<evidence type="ECO:0000313" key="3">
    <source>
        <dbReference type="Proteomes" id="UP001362999"/>
    </source>
</evidence>
<dbReference type="Proteomes" id="UP001362999">
    <property type="component" value="Unassembled WGS sequence"/>
</dbReference>
<accession>A0AAV9Z846</accession>
<dbReference type="AlphaFoldDB" id="A0AAV9Z846"/>
<sequence>MGYRSTRRSDASTALWIAHAPPPTYPLAEHRNNAYMWQMRDVVLPVFSTVVRRLAVYCALHLGEHEAGVNNLLLGQNLLDPAMHPARMTMRVIVQQFMEEEGVRFDGMDRSVKRVNAREQEQEQEHERRRGREPGASGDHTPPRTSDKDTGAVLSTSALGTPPSSLSVEKKKGGVQEGPIPNVSASIEPFMHGGVEGDMESVCAVVWRKARSHAKKTIVPATVHVATPGALRSIEKQQHTKDNAAPGDGPWVMHIPRGEHCRRGERCAALKEIMRASRSLLLRRWRGFGDSECGSGQKRVRVEANKSPPDSRTPWRMATATSEDSGLSLAEGDVYLEVVYRIVRMVFVLLLGWNAVESSKASAGCTVTVTTDVPLLPKWLPPATTETKHSRRKLKRRPSYYIYDLSAEEKCVAKNLRCAGGGLVMGRRNDAALALNSISIVVYNAQKNWPRSFAASESNHTPSVENAPPMLRNFGNDCLAGLVTSKPKLPGSMKTRIRCLTSKPGILALATCKSSLFFASRWRSDSISRSGYSPQTAKTISHFLRLRAVEEEVLGGFSRGWHDSGTWWGQGVSTASF</sequence>
<reference evidence="2 3" key="1">
    <citation type="journal article" date="2024" name="J Genomics">
        <title>Draft genome sequencing and assembly of Favolaschia claudopus CIRM-BRFM 2984 isolated from oak limbs.</title>
        <authorList>
            <person name="Navarro D."/>
            <person name="Drula E."/>
            <person name="Chaduli D."/>
            <person name="Cazenave R."/>
            <person name="Ahrendt S."/>
            <person name="Wang J."/>
            <person name="Lipzen A."/>
            <person name="Daum C."/>
            <person name="Barry K."/>
            <person name="Grigoriev I.V."/>
            <person name="Favel A."/>
            <person name="Rosso M.N."/>
            <person name="Martin F."/>
        </authorList>
    </citation>
    <scope>NUCLEOTIDE SEQUENCE [LARGE SCALE GENOMIC DNA]</scope>
    <source>
        <strain evidence="2 3">CIRM-BRFM 2984</strain>
    </source>
</reference>
<feature type="compositionally biased region" description="Polar residues" evidence="1">
    <location>
        <begin position="153"/>
        <end position="167"/>
    </location>
</feature>
<feature type="compositionally biased region" description="Basic and acidic residues" evidence="1">
    <location>
        <begin position="141"/>
        <end position="150"/>
    </location>
</feature>
<gene>
    <name evidence="2" type="ORF">R3P38DRAFT_2812027</name>
</gene>
<feature type="compositionally biased region" description="Basic and acidic residues" evidence="1">
    <location>
        <begin position="109"/>
        <end position="133"/>
    </location>
</feature>
<evidence type="ECO:0000256" key="1">
    <source>
        <dbReference type="SAM" id="MobiDB-lite"/>
    </source>
</evidence>
<feature type="region of interest" description="Disordered" evidence="1">
    <location>
        <begin position="109"/>
        <end position="180"/>
    </location>
</feature>
<protein>
    <submittedName>
        <fullName evidence="2">Uncharacterized protein</fullName>
    </submittedName>
</protein>
<comment type="caution">
    <text evidence="2">The sequence shown here is derived from an EMBL/GenBank/DDBJ whole genome shotgun (WGS) entry which is preliminary data.</text>
</comment>
<keyword evidence="3" id="KW-1185">Reference proteome</keyword>
<organism evidence="2 3">
    <name type="scientific">Favolaschia claudopus</name>
    <dbReference type="NCBI Taxonomy" id="2862362"/>
    <lineage>
        <taxon>Eukaryota</taxon>
        <taxon>Fungi</taxon>
        <taxon>Dikarya</taxon>
        <taxon>Basidiomycota</taxon>
        <taxon>Agaricomycotina</taxon>
        <taxon>Agaricomycetes</taxon>
        <taxon>Agaricomycetidae</taxon>
        <taxon>Agaricales</taxon>
        <taxon>Marasmiineae</taxon>
        <taxon>Mycenaceae</taxon>
        <taxon>Favolaschia</taxon>
    </lineage>
</organism>
<dbReference type="EMBL" id="JAWWNJ010000185">
    <property type="protein sequence ID" value="KAK6974281.1"/>
    <property type="molecule type" value="Genomic_DNA"/>
</dbReference>
<name>A0AAV9Z846_9AGAR</name>